<evidence type="ECO:0000256" key="3">
    <source>
        <dbReference type="ARBA" id="ARBA00022519"/>
    </source>
</evidence>
<feature type="binding site" evidence="10">
    <location>
        <position position="42"/>
    </location>
    <ligand>
        <name>Mn(2+)</name>
        <dbReference type="ChEBI" id="CHEBI:29035"/>
        <label>2</label>
    </ligand>
</feature>
<feature type="binding site" evidence="10">
    <location>
        <position position="42"/>
    </location>
    <ligand>
        <name>Mn(2+)</name>
        <dbReference type="ChEBI" id="CHEBI:29035"/>
        <label>1</label>
    </ligand>
</feature>
<evidence type="ECO:0000313" key="13">
    <source>
        <dbReference type="Proteomes" id="UP000630149"/>
    </source>
</evidence>
<evidence type="ECO:0000256" key="2">
    <source>
        <dbReference type="ARBA" id="ARBA00022516"/>
    </source>
</evidence>
<organism evidence="12 13">
    <name type="scientific">Legionella impletisoli</name>
    <dbReference type="NCBI Taxonomy" id="343510"/>
    <lineage>
        <taxon>Bacteria</taxon>
        <taxon>Pseudomonadati</taxon>
        <taxon>Pseudomonadota</taxon>
        <taxon>Gammaproteobacteria</taxon>
        <taxon>Legionellales</taxon>
        <taxon>Legionellaceae</taxon>
        <taxon>Legionella</taxon>
    </lineage>
</organism>
<keyword evidence="5 10" id="KW-0479">Metal-binding</keyword>
<dbReference type="PANTHER" id="PTHR34990:SF1">
    <property type="entry name" value="UDP-2,3-DIACYLGLUCOSAMINE HYDROLASE"/>
    <property type="match status" value="1"/>
</dbReference>
<feature type="binding site" evidence="10">
    <location>
        <position position="165"/>
    </location>
    <ligand>
        <name>substrate</name>
    </ligand>
</feature>
<dbReference type="InterPro" id="IPR004843">
    <property type="entry name" value="Calcineurin-like_PHP"/>
</dbReference>
<feature type="binding site" evidence="10">
    <location>
        <position position="196"/>
    </location>
    <ligand>
        <name>Mn(2+)</name>
        <dbReference type="ChEBI" id="CHEBI:29035"/>
        <label>1</label>
    </ligand>
</feature>
<proteinExistence type="inferred from homology"/>
<dbReference type="Gene3D" id="3.60.21.10">
    <property type="match status" value="1"/>
</dbReference>
<feature type="binding site" evidence="10">
    <location>
        <position position="9"/>
    </location>
    <ligand>
        <name>Mn(2+)</name>
        <dbReference type="ChEBI" id="CHEBI:29035"/>
        <label>1</label>
    </ligand>
</feature>
<keyword evidence="8 10" id="KW-0472">Membrane</keyword>
<dbReference type="HAMAP" id="MF_00575">
    <property type="entry name" value="LpxH"/>
    <property type="match status" value="1"/>
</dbReference>
<evidence type="ECO:0000256" key="7">
    <source>
        <dbReference type="ARBA" id="ARBA00023098"/>
    </source>
</evidence>
<keyword evidence="13" id="KW-1185">Reference proteome</keyword>
<comment type="catalytic activity">
    <reaction evidence="10">
        <text>UDP-2-N,3-O-bis[(3R)-3-hydroxytetradecanoyl]-alpha-D-glucosamine + H2O = 2-N,3-O-bis[(3R)-3-hydroxytetradecanoyl]-alpha-D-glucosaminyl 1-phosphate + UMP + 2 H(+)</text>
        <dbReference type="Rhea" id="RHEA:25213"/>
        <dbReference type="ChEBI" id="CHEBI:15377"/>
        <dbReference type="ChEBI" id="CHEBI:15378"/>
        <dbReference type="ChEBI" id="CHEBI:57865"/>
        <dbReference type="ChEBI" id="CHEBI:57957"/>
        <dbReference type="ChEBI" id="CHEBI:78847"/>
        <dbReference type="EC" id="3.6.1.54"/>
    </reaction>
</comment>
<dbReference type="PANTHER" id="PTHR34990">
    <property type="entry name" value="UDP-2,3-DIACYLGLUCOSAMINE HYDROLASE-RELATED"/>
    <property type="match status" value="1"/>
</dbReference>
<comment type="caution">
    <text evidence="12">The sequence shown here is derived from an EMBL/GenBank/DDBJ whole genome shotgun (WGS) entry which is preliminary data.</text>
</comment>
<dbReference type="InterPro" id="IPR043461">
    <property type="entry name" value="LpxH-like"/>
</dbReference>
<dbReference type="EMBL" id="BMOB01000001">
    <property type="protein sequence ID" value="GGI76174.1"/>
    <property type="molecule type" value="Genomic_DNA"/>
</dbReference>
<dbReference type="InterPro" id="IPR029052">
    <property type="entry name" value="Metallo-depent_PP-like"/>
</dbReference>
<dbReference type="OrthoDB" id="9783283at2"/>
<keyword evidence="4 10" id="KW-0441">Lipid A biosynthesis</keyword>
<dbReference type="GO" id="GO:0030145">
    <property type="term" value="F:manganese ion binding"/>
    <property type="evidence" value="ECO:0007669"/>
    <property type="project" value="UniProtKB-UniRule"/>
</dbReference>
<dbReference type="EC" id="3.6.1.54" evidence="10"/>
<feature type="binding site" evidence="10">
    <location>
        <position position="115"/>
    </location>
    <ligand>
        <name>Mn(2+)</name>
        <dbReference type="ChEBI" id="CHEBI:29035"/>
        <label>2</label>
    </ligand>
</feature>
<dbReference type="GO" id="GO:0019897">
    <property type="term" value="C:extrinsic component of plasma membrane"/>
    <property type="evidence" value="ECO:0007669"/>
    <property type="project" value="UniProtKB-UniRule"/>
</dbReference>
<protein>
    <recommendedName>
        <fullName evidence="10">UDP-2,3-diacylglucosamine hydrolase</fullName>
        <ecNumber evidence="10">3.6.1.54</ecNumber>
    </recommendedName>
    <alternativeName>
        <fullName evidence="10">UDP-2,3-diacylglucosamine diphosphatase</fullName>
    </alternativeName>
</protein>
<feature type="binding site" evidence="10">
    <location>
        <position position="80"/>
    </location>
    <ligand>
        <name>Mn(2+)</name>
        <dbReference type="ChEBI" id="CHEBI:29035"/>
        <label>2</label>
    </ligand>
</feature>
<dbReference type="CDD" id="cd07398">
    <property type="entry name" value="MPP_YbbF-LpxH"/>
    <property type="match status" value="1"/>
</dbReference>
<feature type="binding site" evidence="10">
    <location>
        <position position="194"/>
    </location>
    <ligand>
        <name>Mn(2+)</name>
        <dbReference type="ChEBI" id="CHEBI:29035"/>
        <label>2</label>
    </ligand>
</feature>
<accession>A0A917N7Z0</accession>
<comment type="function">
    <text evidence="10">Hydrolyzes the pyrophosphate bond of UDP-2,3-diacylglucosamine to yield 2,3-diacylglucosamine 1-phosphate (lipid X) and UMP by catalyzing the attack of water at the alpha-P atom. Involved in the biosynthesis of lipid A, a phosphorylated glycolipid that anchors the lipopolysaccharide to the outer membrane of the cell.</text>
</comment>
<evidence type="ECO:0000256" key="10">
    <source>
        <dbReference type="HAMAP-Rule" id="MF_00575"/>
    </source>
</evidence>
<dbReference type="NCBIfam" id="TIGR01854">
    <property type="entry name" value="lipid_A_lpxH"/>
    <property type="match status" value="1"/>
</dbReference>
<evidence type="ECO:0000256" key="6">
    <source>
        <dbReference type="ARBA" id="ARBA00022801"/>
    </source>
</evidence>
<keyword evidence="9 10" id="KW-0464">Manganese</keyword>
<reference evidence="12" key="1">
    <citation type="journal article" date="2014" name="Int. J. Syst. Evol. Microbiol.">
        <title>Complete genome sequence of Corynebacterium casei LMG S-19264T (=DSM 44701T), isolated from a smear-ripened cheese.</title>
        <authorList>
            <consortium name="US DOE Joint Genome Institute (JGI-PGF)"/>
            <person name="Walter F."/>
            <person name="Albersmeier A."/>
            <person name="Kalinowski J."/>
            <person name="Ruckert C."/>
        </authorList>
    </citation>
    <scope>NUCLEOTIDE SEQUENCE</scope>
    <source>
        <strain evidence="12">JCM 13919</strain>
    </source>
</reference>
<feature type="domain" description="Calcineurin-like phosphoesterase" evidence="11">
    <location>
        <begin position="5"/>
        <end position="198"/>
    </location>
</feature>
<feature type="binding site" evidence="10">
    <location>
        <position position="194"/>
    </location>
    <ligand>
        <name>substrate</name>
    </ligand>
</feature>
<dbReference type="SUPFAM" id="SSF56300">
    <property type="entry name" value="Metallo-dependent phosphatases"/>
    <property type="match status" value="1"/>
</dbReference>
<dbReference type="AlphaFoldDB" id="A0A917N7Z0"/>
<sequence>MIDAVFISDLHLNPEQPDITERFFRFIDWASHHTSRLFILGDFFHAWPGDDALDGWSESIAHRLAWLTRQGVQISYLRGNRDFLIGQQFAKLANITILTDPHVLKLNQELILLTHGDQYCLRDVAHQWLRRLTRNRIFFTLFQVMPLKFREKIVLGVRQHSQQSNKSDYELEIVPEAMIREMDRNKVEIVIHGHIHKPEIKYHEAKQTTYKQIVLSDWDDIPHLLCYDKSNGFYFDRF</sequence>
<keyword evidence="1 10" id="KW-1003">Cell membrane</keyword>
<dbReference type="NCBIfam" id="NF003743">
    <property type="entry name" value="PRK05340.1"/>
    <property type="match status" value="1"/>
</dbReference>
<feature type="binding site" evidence="10">
    <location>
        <position position="123"/>
    </location>
    <ligand>
        <name>substrate</name>
    </ligand>
</feature>
<gene>
    <name evidence="10 12" type="primary">lpxH</name>
    <name evidence="12" type="ORF">GCM10007966_01260</name>
</gene>
<dbReference type="GO" id="GO:0009245">
    <property type="term" value="P:lipid A biosynthetic process"/>
    <property type="evidence" value="ECO:0007669"/>
    <property type="project" value="UniProtKB-UniRule"/>
</dbReference>
<reference evidence="12" key="2">
    <citation type="submission" date="2020-09" db="EMBL/GenBank/DDBJ databases">
        <authorList>
            <person name="Sun Q."/>
            <person name="Ohkuma M."/>
        </authorList>
    </citation>
    <scope>NUCLEOTIDE SEQUENCE</scope>
    <source>
        <strain evidence="12">JCM 13919</strain>
    </source>
</reference>
<evidence type="ECO:0000256" key="5">
    <source>
        <dbReference type="ARBA" id="ARBA00022723"/>
    </source>
</evidence>
<dbReference type="GO" id="GO:0008758">
    <property type="term" value="F:UDP-2,3-diacylglucosamine hydrolase activity"/>
    <property type="evidence" value="ECO:0007669"/>
    <property type="project" value="UniProtKB-UniRule"/>
</dbReference>
<comment type="pathway">
    <text evidence="10">Glycolipid biosynthesis; lipid IV(A) biosynthesis; lipid IV(A) from (3R)-3-hydroxytetradecanoyl-[acyl-carrier-protein] and UDP-N-acetyl-alpha-D-glucosamine: step 4/6.</text>
</comment>
<evidence type="ECO:0000256" key="4">
    <source>
        <dbReference type="ARBA" id="ARBA00022556"/>
    </source>
</evidence>
<keyword evidence="7 10" id="KW-0443">Lipid metabolism</keyword>
<comment type="subcellular location">
    <subcellularLocation>
        <location evidence="10">Cell inner membrane</location>
        <topology evidence="10">Peripheral membrane protein</topology>
        <orientation evidence="10">Cytoplasmic side</orientation>
    </subcellularLocation>
</comment>
<feature type="binding site" evidence="10">
    <location>
        <position position="161"/>
    </location>
    <ligand>
        <name>substrate</name>
    </ligand>
</feature>
<dbReference type="Pfam" id="PF00149">
    <property type="entry name" value="Metallophos"/>
    <property type="match status" value="1"/>
</dbReference>
<dbReference type="InterPro" id="IPR010138">
    <property type="entry name" value="UDP-diacylglucosamine_Hdrlase"/>
</dbReference>
<dbReference type="Proteomes" id="UP000630149">
    <property type="component" value="Unassembled WGS sequence"/>
</dbReference>
<comment type="similarity">
    <text evidence="10">Belongs to the LpxH family.</text>
</comment>
<name>A0A917N7Z0_9GAMM</name>
<dbReference type="RefSeq" id="WP_131775372.1">
    <property type="nucleotide sequence ID" value="NZ_BMOB01000001.1"/>
</dbReference>
<keyword evidence="3 10" id="KW-0997">Cell inner membrane</keyword>
<dbReference type="GO" id="GO:0005737">
    <property type="term" value="C:cytoplasm"/>
    <property type="evidence" value="ECO:0007669"/>
    <property type="project" value="InterPro"/>
</dbReference>
<evidence type="ECO:0000256" key="1">
    <source>
        <dbReference type="ARBA" id="ARBA00022475"/>
    </source>
</evidence>
<evidence type="ECO:0000256" key="9">
    <source>
        <dbReference type="ARBA" id="ARBA00023211"/>
    </source>
</evidence>
<feature type="binding site" evidence="10">
    <location>
        <position position="11"/>
    </location>
    <ligand>
        <name>Mn(2+)</name>
        <dbReference type="ChEBI" id="CHEBI:29035"/>
        <label>1</label>
    </ligand>
</feature>
<evidence type="ECO:0000313" key="12">
    <source>
        <dbReference type="EMBL" id="GGI76174.1"/>
    </source>
</evidence>
<comment type="cofactor">
    <cofactor evidence="10">
        <name>Mn(2+)</name>
        <dbReference type="ChEBI" id="CHEBI:29035"/>
    </cofactor>
    <text evidence="10">Binds 2 Mn(2+) ions per subunit in a binuclear metal center.</text>
</comment>
<keyword evidence="2 10" id="KW-0444">Lipid biosynthesis</keyword>
<evidence type="ECO:0000256" key="8">
    <source>
        <dbReference type="ARBA" id="ARBA00023136"/>
    </source>
</evidence>
<comment type="caution">
    <text evidence="10">Lacks conserved residue(s) required for the propagation of feature annotation.</text>
</comment>
<evidence type="ECO:0000259" key="11">
    <source>
        <dbReference type="Pfam" id="PF00149"/>
    </source>
</evidence>
<feature type="binding site" evidence="10">
    <location>
        <begin position="80"/>
        <end position="81"/>
    </location>
    <ligand>
        <name>substrate</name>
    </ligand>
</feature>
<keyword evidence="6 10" id="KW-0378">Hydrolase</keyword>